<reference evidence="2 3" key="1">
    <citation type="submission" date="2018-08" db="EMBL/GenBank/DDBJ databases">
        <title>Flavobacterium tibetense sp. nov., isolated from a wetland YonghuCo on Tibetan Plateau.</title>
        <authorList>
            <person name="Phurbu D."/>
            <person name="Lu H."/>
            <person name="Xing P."/>
        </authorList>
    </citation>
    <scope>NUCLEOTIDE SEQUENCE [LARGE SCALE GENOMIC DNA]</scope>
    <source>
        <strain evidence="2 3">DJC</strain>
    </source>
</reference>
<keyword evidence="1" id="KW-1133">Transmembrane helix</keyword>
<comment type="caution">
    <text evidence="2">The sequence shown here is derived from an EMBL/GenBank/DDBJ whole genome shotgun (WGS) entry which is preliminary data.</text>
</comment>
<dbReference type="Proteomes" id="UP000284547">
    <property type="component" value="Unassembled WGS sequence"/>
</dbReference>
<gene>
    <name evidence="2" type="ORF">D1012_09715</name>
</gene>
<evidence type="ECO:0000313" key="3">
    <source>
        <dbReference type="Proteomes" id="UP000284547"/>
    </source>
</evidence>
<organism evidence="2 3">
    <name type="scientific">Pseudotabrizicola alkalilacus</name>
    <dbReference type="NCBI Taxonomy" id="2305252"/>
    <lineage>
        <taxon>Bacteria</taxon>
        <taxon>Pseudomonadati</taxon>
        <taxon>Pseudomonadota</taxon>
        <taxon>Alphaproteobacteria</taxon>
        <taxon>Rhodobacterales</taxon>
        <taxon>Paracoccaceae</taxon>
        <taxon>Pseudotabrizicola</taxon>
    </lineage>
</organism>
<evidence type="ECO:0000256" key="1">
    <source>
        <dbReference type="SAM" id="Phobius"/>
    </source>
</evidence>
<feature type="transmembrane region" description="Helical" evidence="1">
    <location>
        <begin position="6"/>
        <end position="25"/>
    </location>
</feature>
<sequence length="70" mass="8409">MIGVRLLWHVCVFMTLAGMVFQRCLQLLRQHDKMVWHGLCGDALQKFRRQINKIFCRGIRIVVLNRHRFT</sequence>
<proteinExistence type="predicted"/>
<accession>A0A411Z381</accession>
<dbReference type="EMBL" id="QWEY01000004">
    <property type="protein sequence ID" value="RGP37482.1"/>
    <property type="molecule type" value="Genomic_DNA"/>
</dbReference>
<keyword evidence="1" id="KW-0812">Transmembrane</keyword>
<evidence type="ECO:0000313" key="2">
    <source>
        <dbReference type="EMBL" id="RGP37482.1"/>
    </source>
</evidence>
<dbReference type="AlphaFoldDB" id="A0A411Z381"/>
<name>A0A411Z381_9RHOB</name>
<protein>
    <submittedName>
        <fullName evidence="2">Uncharacterized protein</fullName>
    </submittedName>
</protein>
<keyword evidence="3" id="KW-1185">Reference proteome</keyword>
<keyword evidence="1" id="KW-0472">Membrane</keyword>